<dbReference type="eggNOG" id="ENOG502S3A3">
    <property type="taxonomic scope" value="Eukaryota"/>
</dbReference>
<dbReference type="OMA" id="MNVITIC"/>
<dbReference type="AlphaFoldDB" id="G8BMG9"/>
<keyword evidence="1" id="KW-0732">Signal</keyword>
<dbReference type="KEGG" id="tpf:TPHA_0A00120"/>
<reference evidence="2 3" key="1">
    <citation type="journal article" date="2011" name="Proc. Natl. Acad. Sci. U.S.A.">
        <title>Evolutionary erosion of yeast sex chromosomes by mating-type switching accidents.</title>
        <authorList>
            <person name="Gordon J.L."/>
            <person name="Armisen D."/>
            <person name="Proux-Wera E."/>
            <person name="Oheigeartaigh S.S."/>
            <person name="Byrne K.P."/>
            <person name="Wolfe K.H."/>
        </authorList>
    </citation>
    <scope>NUCLEOTIDE SEQUENCE [LARGE SCALE GENOMIC DNA]</scope>
    <source>
        <strain evidence="3">ATCC 24235 / CBS 4417 / NBRC 1672 / NRRL Y-8282 / UCD 70-5</strain>
    </source>
</reference>
<accession>G8BMG9</accession>
<organism evidence="2 3">
    <name type="scientific">Tetrapisispora phaffii (strain ATCC 24235 / CBS 4417 / NBRC 1672 / NRRL Y-8282 / UCD 70-5)</name>
    <name type="common">Yeast</name>
    <name type="synonym">Fabospora phaffii</name>
    <dbReference type="NCBI Taxonomy" id="1071381"/>
    <lineage>
        <taxon>Eukaryota</taxon>
        <taxon>Fungi</taxon>
        <taxon>Dikarya</taxon>
        <taxon>Ascomycota</taxon>
        <taxon>Saccharomycotina</taxon>
        <taxon>Saccharomycetes</taxon>
        <taxon>Saccharomycetales</taxon>
        <taxon>Saccharomycetaceae</taxon>
        <taxon>Tetrapisispora</taxon>
    </lineage>
</organism>
<dbReference type="OrthoDB" id="4068483at2759"/>
<proteinExistence type="predicted"/>
<gene>
    <name evidence="2" type="primary">TPHA0A00120</name>
    <name evidence="2" type="ordered locus">TPHA_0A00120</name>
</gene>
<dbReference type="HOGENOM" id="CLU_078040_0_0_1"/>
<evidence type="ECO:0000313" key="3">
    <source>
        <dbReference type="Proteomes" id="UP000005666"/>
    </source>
</evidence>
<feature type="signal peptide" evidence="1">
    <location>
        <begin position="1"/>
        <end position="19"/>
    </location>
</feature>
<dbReference type="GeneID" id="11532510"/>
<evidence type="ECO:0000313" key="2">
    <source>
        <dbReference type="EMBL" id="CCE61097.1"/>
    </source>
</evidence>
<dbReference type="RefSeq" id="XP_003683531.1">
    <property type="nucleotide sequence ID" value="XM_003683483.1"/>
</dbReference>
<dbReference type="EMBL" id="HE612856">
    <property type="protein sequence ID" value="CCE61097.1"/>
    <property type="molecule type" value="Genomic_DNA"/>
</dbReference>
<evidence type="ECO:0000256" key="1">
    <source>
        <dbReference type="SAM" id="SignalP"/>
    </source>
</evidence>
<protein>
    <submittedName>
        <fullName evidence="2">Uncharacterized protein</fullName>
    </submittedName>
</protein>
<dbReference type="Proteomes" id="UP000005666">
    <property type="component" value="Chromosome 1"/>
</dbReference>
<feature type="chain" id="PRO_5003508616" evidence="1">
    <location>
        <begin position="20"/>
        <end position="310"/>
    </location>
</feature>
<keyword evidence="3" id="KW-1185">Reference proteome</keyword>
<name>G8BMG9_TETPH</name>
<sequence length="310" mass="34151">MRVVGIFTVLVSVLVFADASFPSYDQIALITSSWAYAYFDSANPVLVKLAWWGAFLASDGGPIAWIEQMQDTCDACKSKHEDPANTDCRKGIYALVKGAIKNVVTGALGWHSGLGPNGEFLDGYFNKRTVLTLSNHTNSLGQIHAGIAAAFVENGGVLIRNDLSKLEVRDNDSSSDIIVQVHNNTSGFSYDAIIRPKNETCGTLLIGSSMNSSSVSKRNPVKLYPLCEGYFATDYCANQKQWAGFYSSNELEAQINEIVQNDVTGGWQTDFLKLYTFQEDGKDQDWQLSIRMYYVQEGVNAYWDSCDTGS</sequence>